<evidence type="ECO:0000313" key="1">
    <source>
        <dbReference type="EMBL" id="GFY66098.1"/>
    </source>
</evidence>
<dbReference type="Proteomes" id="UP000886998">
    <property type="component" value="Unassembled WGS sequence"/>
</dbReference>
<sequence length="160" mass="18454">MDPDDLNELSDYSERFVYLKSRFELALEQVGECEIFFNQQNPLLSSLKADFNQLVSLNFFFGGTNLQDIAAAFLEVDNLMIKANTIIEDMTHNKGLAKIRIELTTILFKGKAVLQETMDFIESFEEMTLLLCDTANDLEKKLTEIEKSLRSLRQTYNITY</sequence>
<gene>
    <name evidence="1" type="ORF">TNIN_361311</name>
</gene>
<dbReference type="AlphaFoldDB" id="A0A8X6Y5L3"/>
<keyword evidence="2" id="KW-1185">Reference proteome</keyword>
<dbReference type="OrthoDB" id="10510906at2759"/>
<comment type="caution">
    <text evidence="1">The sequence shown here is derived from an EMBL/GenBank/DDBJ whole genome shotgun (WGS) entry which is preliminary data.</text>
</comment>
<dbReference type="EMBL" id="BMAV01015820">
    <property type="protein sequence ID" value="GFY66098.1"/>
    <property type="molecule type" value="Genomic_DNA"/>
</dbReference>
<name>A0A8X6Y5L3_9ARAC</name>
<reference evidence="1" key="1">
    <citation type="submission" date="2020-08" db="EMBL/GenBank/DDBJ databases">
        <title>Multicomponent nature underlies the extraordinary mechanical properties of spider dragline silk.</title>
        <authorList>
            <person name="Kono N."/>
            <person name="Nakamura H."/>
            <person name="Mori M."/>
            <person name="Yoshida Y."/>
            <person name="Ohtoshi R."/>
            <person name="Malay A.D."/>
            <person name="Moran D.A.P."/>
            <person name="Tomita M."/>
            <person name="Numata K."/>
            <person name="Arakawa K."/>
        </authorList>
    </citation>
    <scope>NUCLEOTIDE SEQUENCE</scope>
</reference>
<accession>A0A8X6Y5L3</accession>
<proteinExistence type="predicted"/>
<protein>
    <submittedName>
        <fullName evidence="1">Uncharacterized protein</fullName>
    </submittedName>
</protein>
<organism evidence="1 2">
    <name type="scientific">Trichonephila inaurata madagascariensis</name>
    <dbReference type="NCBI Taxonomy" id="2747483"/>
    <lineage>
        <taxon>Eukaryota</taxon>
        <taxon>Metazoa</taxon>
        <taxon>Ecdysozoa</taxon>
        <taxon>Arthropoda</taxon>
        <taxon>Chelicerata</taxon>
        <taxon>Arachnida</taxon>
        <taxon>Araneae</taxon>
        <taxon>Araneomorphae</taxon>
        <taxon>Entelegynae</taxon>
        <taxon>Araneoidea</taxon>
        <taxon>Nephilidae</taxon>
        <taxon>Trichonephila</taxon>
        <taxon>Trichonephila inaurata</taxon>
    </lineage>
</organism>
<evidence type="ECO:0000313" key="2">
    <source>
        <dbReference type="Proteomes" id="UP000886998"/>
    </source>
</evidence>